<proteinExistence type="predicted"/>
<organism evidence="1">
    <name type="scientific">Arundo donax</name>
    <name type="common">Giant reed</name>
    <name type="synonym">Donax arundinaceus</name>
    <dbReference type="NCBI Taxonomy" id="35708"/>
    <lineage>
        <taxon>Eukaryota</taxon>
        <taxon>Viridiplantae</taxon>
        <taxon>Streptophyta</taxon>
        <taxon>Embryophyta</taxon>
        <taxon>Tracheophyta</taxon>
        <taxon>Spermatophyta</taxon>
        <taxon>Magnoliopsida</taxon>
        <taxon>Liliopsida</taxon>
        <taxon>Poales</taxon>
        <taxon>Poaceae</taxon>
        <taxon>PACMAD clade</taxon>
        <taxon>Arundinoideae</taxon>
        <taxon>Arundineae</taxon>
        <taxon>Arundo</taxon>
    </lineage>
</organism>
<sequence>MLQFSIFFEKCWFHFLILTVDLCSNAGLTGRRFTLC</sequence>
<reference evidence="1" key="2">
    <citation type="journal article" date="2015" name="Data Brief">
        <title>Shoot transcriptome of the giant reed, Arundo donax.</title>
        <authorList>
            <person name="Barrero R.A."/>
            <person name="Guerrero F.D."/>
            <person name="Moolhuijzen P."/>
            <person name="Goolsby J.A."/>
            <person name="Tidwell J."/>
            <person name="Bellgard S.E."/>
            <person name="Bellgard M.I."/>
        </authorList>
    </citation>
    <scope>NUCLEOTIDE SEQUENCE</scope>
    <source>
        <tissue evidence="1">Shoot tissue taken approximately 20 cm above the soil surface</tissue>
    </source>
</reference>
<name>A0A0A9ECX5_ARUDO</name>
<evidence type="ECO:0000313" key="1">
    <source>
        <dbReference type="EMBL" id="JAD97921.1"/>
    </source>
</evidence>
<protein>
    <submittedName>
        <fullName evidence="1">Uncharacterized protein</fullName>
    </submittedName>
</protein>
<accession>A0A0A9ECX5</accession>
<reference evidence="1" key="1">
    <citation type="submission" date="2014-09" db="EMBL/GenBank/DDBJ databases">
        <authorList>
            <person name="Magalhaes I.L.F."/>
            <person name="Oliveira U."/>
            <person name="Santos F.R."/>
            <person name="Vidigal T.H.D.A."/>
            <person name="Brescovit A.D."/>
            <person name="Santos A.J."/>
        </authorList>
    </citation>
    <scope>NUCLEOTIDE SEQUENCE</scope>
    <source>
        <tissue evidence="1">Shoot tissue taken approximately 20 cm above the soil surface</tissue>
    </source>
</reference>
<dbReference type="AlphaFoldDB" id="A0A0A9ECX5"/>
<dbReference type="EMBL" id="GBRH01199974">
    <property type="protein sequence ID" value="JAD97921.1"/>
    <property type="molecule type" value="Transcribed_RNA"/>
</dbReference>